<keyword evidence="7" id="KW-1185">Reference proteome</keyword>
<comment type="caution">
    <text evidence="6">The sequence shown here is derived from an EMBL/GenBank/DDBJ whole genome shotgun (WGS) entry which is preliminary data.</text>
</comment>
<dbReference type="AlphaFoldDB" id="A0A397VD04"/>
<dbReference type="CDD" id="cd16332">
    <property type="entry name" value="Prp-like"/>
    <property type="match status" value="1"/>
</dbReference>
<evidence type="ECO:0000313" key="7">
    <source>
        <dbReference type="Proteomes" id="UP000266673"/>
    </source>
</evidence>
<evidence type="ECO:0000313" key="6">
    <source>
        <dbReference type="EMBL" id="RIB17186.1"/>
    </source>
</evidence>
<dbReference type="InterPro" id="IPR036764">
    <property type="entry name" value="Peptidase_Prp_sf"/>
</dbReference>
<dbReference type="SUPFAM" id="SSF118010">
    <property type="entry name" value="TM1457-like"/>
    <property type="match status" value="1"/>
</dbReference>
<dbReference type="GO" id="GO:0042254">
    <property type="term" value="P:ribosome biogenesis"/>
    <property type="evidence" value="ECO:0007669"/>
    <property type="project" value="UniProtKB-KW"/>
</dbReference>
<dbReference type="InterPro" id="IPR007422">
    <property type="entry name" value="Peptidase_Prp"/>
</dbReference>
<dbReference type="OrthoDB" id="2443604at2759"/>
<dbReference type="Pfam" id="PF04327">
    <property type="entry name" value="Peptidase_Prp"/>
    <property type="match status" value="1"/>
</dbReference>
<keyword evidence="3" id="KW-0378">Hydrolase</keyword>
<keyword evidence="1" id="KW-0690">Ribosome biogenesis</keyword>
<name>A0A397VD04_9GLOM</name>
<dbReference type="Proteomes" id="UP000266673">
    <property type="component" value="Unassembled WGS sequence"/>
</dbReference>
<feature type="region of interest" description="Disordered" evidence="5">
    <location>
        <begin position="152"/>
        <end position="184"/>
    </location>
</feature>
<accession>A0A397VD04</accession>
<dbReference type="EMBL" id="QKWP01000624">
    <property type="protein sequence ID" value="RIB17186.1"/>
    <property type="molecule type" value="Genomic_DNA"/>
</dbReference>
<proteinExistence type="predicted"/>
<keyword evidence="4" id="KW-0788">Thiol protease</keyword>
<gene>
    <name evidence="6" type="ORF">C2G38_2037936</name>
</gene>
<reference evidence="6 7" key="1">
    <citation type="submission" date="2018-06" db="EMBL/GenBank/DDBJ databases">
        <title>Comparative genomics reveals the genomic features of Rhizophagus irregularis, R. cerebriforme, R. diaphanum and Gigaspora rosea, and their symbiotic lifestyle signature.</title>
        <authorList>
            <person name="Morin E."/>
            <person name="San Clemente H."/>
            <person name="Chen E.C.H."/>
            <person name="De La Providencia I."/>
            <person name="Hainaut M."/>
            <person name="Kuo A."/>
            <person name="Kohler A."/>
            <person name="Murat C."/>
            <person name="Tang N."/>
            <person name="Roy S."/>
            <person name="Loubradou J."/>
            <person name="Henrissat B."/>
            <person name="Grigoriev I.V."/>
            <person name="Corradi N."/>
            <person name="Roux C."/>
            <person name="Martin F.M."/>
        </authorList>
    </citation>
    <scope>NUCLEOTIDE SEQUENCE [LARGE SCALE GENOMIC DNA]</scope>
    <source>
        <strain evidence="6 7">DAOM 194757</strain>
    </source>
</reference>
<feature type="compositionally biased region" description="Basic and acidic residues" evidence="5">
    <location>
        <begin position="167"/>
        <end position="184"/>
    </location>
</feature>
<organism evidence="6 7">
    <name type="scientific">Gigaspora rosea</name>
    <dbReference type="NCBI Taxonomy" id="44941"/>
    <lineage>
        <taxon>Eukaryota</taxon>
        <taxon>Fungi</taxon>
        <taxon>Fungi incertae sedis</taxon>
        <taxon>Mucoromycota</taxon>
        <taxon>Glomeromycotina</taxon>
        <taxon>Glomeromycetes</taxon>
        <taxon>Diversisporales</taxon>
        <taxon>Gigasporaceae</taxon>
        <taxon>Gigaspora</taxon>
    </lineage>
</organism>
<evidence type="ECO:0000256" key="4">
    <source>
        <dbReference type="ARBA" id="ARBA00022807"/>
    </source>
</evidence>
<evidence type="ECO:0000256" key="3">
    <source>
        <dbReference type="ARBA" id="ARBA00022801"/>
    </source>
</evidence>
<sequence length="212" mass="24238">MLLTVGAILVEGHAGYQKKGQDIVCAAISAITNGTINFLATHYPQDCQIACQTAKYSSYELISDIRSFKHKCLQTQTLLERSCQGMVREVVVTHHERLCRFAYGLLKYVFSLQPTKLMVLVNDSPTNGHELSEHILATSTVFIYRKLYQKQGRRTAKHRRKRKEKKKNINCEKKQEKKTQRRREQNVECEIVSESCAETLVETMDGIGEISL</sequence>
<evidence type="ECO:0000256" key="2">
    <source>
        <dbReference type="ARBA" id="ARBA00022670"/>
    </source>
</evidence>
<keyword evidence="2" id="KW-0645">Protease</keyword>
<protein>
    <submittedName>
        <fullName evidence="6">Uncharacterized protein</fullName>
    </submittedName>
</protein>
<evidence type="ECO:0000256" key="1">
    <source>
        <dbReference type="ARBA" id="ARBA00022517"/>
    </source>
</evidence>
<dbReference type="GO" id="GO:0006508">
    <property type="term" value="P:proteolysis"/>
    <property type="evidence" value="ECO:0007669"/>
    <property type="project" value="UniProtKB-KW"/>
</dbReference>
<dbReference type="GO" id="GO:0008234">
    <property type="term" value="F:cysteine-type peptidase activity"/>
    <property type="evidence" value="ECO:0007669"/>
    <property type="project" value="UniProtKB-KW"/>
</dbReference>
<dbReference type="Gene3D" id="3.30.70.1490">
    <property type="entry name" value="Cysteine protease Prp"/>
    <property type="match status" value="1"/>
</dbReference>
<feature type="compositionally biased region" description="Basic residues" evidence="5">
    <location>
        <begin position="152"/>
        <end position="166"/>
    </location>
</feature>
<evidence type="ECO:0000256" key="5">
    <source>
        <dbReference type="SAM" id="MobiDB-lite"/>
    </source>
</evidence>